<proteinExistence type="predicted"/>
<dbReference type="EMBL" id="BAABKB010000002">
    <property type="protein sequence ID" value="GAA4999430.1"/>
    <property type="molecule type" value="Genomic_DNA"/>
</dbReference>
<evidence type="ECO:0000313" key="2">
    <source>
        <dbReference type="Proteomes" id="UP001501759"/>
    </source>
</evidence>
<organism evidence="1 2">
    <name type="scientific">Streptomyces siamensis</name>
    <dbReference type="NCBI Taxonomy" id="1274986"/>
    <lineage>
        <taxon>Bacteria</taxon>
        <taxon>Bacillati</taxon>
        <taxon>Actinomycetota</taxon>
        <taxon>Actinomycetes</taxon>
        <taxon>Kitasatosporales</taxon>
        <taxon>Streptomycetaceae</taxon>
        <taxon>Streptomyces</taxon>
    </lineage>
</organism>
<gene>
    <name evidence="1" type="ORF">GCM10023335_12270</name>
</gene>
<name>A0ABP9IKF6_9ACTN</name>
<sequence>MAEPTHAPAARTDRAPTVRWCHWHKGPSQTALLVDAIEKNSAPPHPLYACAPCREQRGLTPLADRP</sequence>
<accession>A0ABP9IKF6</accession>
<dbReference type="RefSeq" id="WP_345642343.1">
    <property type="nucleotide sequence ID" value="NZ_BAABKB010000002.1"/>
</dbReference>
<reference evidence="2" key="1">
    <citation type="journal article" date="2019" name="Int. J. Syst. Evol. Microbiol.">
        <title>The Global Catalogue of Microorganisms (GCM) 10K type strain sequencing project: providing services to taxonomists for standard genome sequencing and annotation.</title>
        <authorList>
            <consortium name="The Broad Institute Genomics Platform"/>
            <consortium name="The Broad Institute Genome Sequencing Center for Infectious Disease"/>
            <person name="Wu L."/>
            <person name="Ma J."/>
        </authorList>
    </citation>
    <scope>NUCLEOTIDE SEQUENCE [LARGE SCALE GENOMIC DNA]</scope>
    <source>
        <strain evidence="2">JCM 18409</strain>
    </source>
</reference>
<comment type="caution">
    <text evidence="1">The sequence shown here is derived from an EMBL/GenBank/DDBJ whole genome shotgun (WGS) entry which is preliminary data.</text>
</comment>
<evidence type="ECO:0000313" key="1">
    <source>
        <dbReference type="EMBL" id="GAA4999430.1"/>
    </source>
</evidence>
<protein>
    <submittedName>
        <fullName evidence="1">Uncharacterized protein</fullName>
    </submittedName>
</protein>
<dbReference type="Proteomes" id="UP001501759">
    <property type="component" value="Unassembled WGS sequence"/>
</dbReference>
<keyword evidence="2" id="KW-1185">Reference proteome</keyword>